<evidence type="ECO:0000256" key="9">
    <source>
        <dbReference type="SAM" id="Phobius"/>
    </source>
</evidence>
<protein>
    <recommendedName>
        <fullName evidence="2">Lipopolysaccharide export system permease protein LptF</fullName>
    </recommendedName>
</protein>
<dbReference type="NCBIfam" id="TIGR04407">
    <property type="entry name" value="LptF_YjgP"/>
    <property type="match status" value="1"/>
</dbReference>
<feature type="transmembrane region" description="Helical" evidence="9">
    <location>
        <begin position="15"/>
        <end position="35"/>
    </location>
</feature>
<evidence type="ECO:0000256" key="2">
    <source>
        <dbReference type="ARBA" id="ARBA00014213"/>
    </source>
</evidence>
<reference evidence="10 12" key="1">
    <citation type="submission" date="2019-03" db="EMBL/GenBank/DDBJ databases">
        <title>Genomic Encyclopedia of Type Strains, Phase IV (KMG-IV): sequencing the most valuable type-strain genomes for metagenomic binning, comparative biology and taxonomic classification.</title>
        <authorList>
            <person name="Goeker M."/>
        </authorList>
    </citation>
    <scope>NUCLEOTIDE SEQUENCE [LARGE SCALE GENOMIC DNA]</scope>
    <source>
        <strain evidence="10 12">DSM 12034</strain>
    </source>
</reference>
<feature type="transmembrane region" description="Helical" evidence="9">
    <location>
        <begin position="327"/>
        <end position="348"/>
    </location>
</feature>
<evidence type="ECO:0000256" key="8">
    <source>
        <dbReference type="ARBA" id="ARBA00023136"/>
    </source>
</evidence>
<evidence type="ECO:0000313" key="13">
    <source>
        <dbReference type="Proteomes" id="UP000315577"/>
    </source>
</evidence>
<keyword evidence="7 9" id="KW-1133">Transmembrane helix</keyword>
<dbReference type="Pfam" id="PF03739">
    <property type="entry name" value="LptF_LptG"/>
    <property type="match status" value="1"/>
</dbReference>
<sequence length="365" mass="40519">MLFESSLRRELARSFGAALVVMLTVVLTMLLVRTLGQASRGEVDPQALLLFLTLAVTGQLPIVLTVALMAAVVGTLSRLYRDSEMVIWHTAGLGLTRFVAPVLRLAWPVWLAVAVLALLVGPWARQQSDELRQRYEQRNDLQRIAPGQFQESANGRRVLFVDRDTQAGHSGRQIFIADHEPDGAYSIVTARAGELHADDRGTHLTLHDGQRWRRSADAQVWEGAAFERYTVRVADAPAATVELRRRSAMPTWMLWSSRDAALQSELAWRMGLVVCAVNLVLLALAATSAQPRLGRSGNLLFMLLAFVVYYNLLGAGQDWATRGRVSVWGYFAALHGGVALLTLAWLAWRELPHPRWRRAAVEAQA</sequence>
<keyword evidence="3" id="KW-0813">Transport</keyword>
<dbReference type="EMBL" id="VJNC01000003">
    <property type="protein sequence ID" value="TSE23302.1"/>
    <property type="molecule type" value="Genomic_DNA"/>
</dbReference>
<dbReference type="InterPro" id="IPR005495">
    <property type="entry name" value="LptG/LptF_permease"/>
</dbReference>
<evidence type="ECO:0000256" key="3">
    <source>
        <dbReference type="ARBA" id="ARBA00022448"/>
    </source>
</evidence>
<feature type="transmembrane region" description="Helical" evidence="9">
    <location>
        <begin position="47"/>
        <end position="73"/>
    </location>
</feature>
<feature type="transmembrane region" description="Helical" evidence="9">
    <location>
        <begin position="105"/>
        <end position="124"/>
    </location>
</feature>
<accession>A0A4V2UWJ8</accession>
<keyword evidence="4" id="KW-1003">Cell membrane</keyword>
<evidence type="ECO:0000313" key="12">
    <source>
        <dbReference type="Proteomes" id="UP000295536"/>
    </source>
</evidence>
<comment type="subcellular location">
    <subcellularLocation>
        <location evidence="1">Cell inner membrane</location>
        <topology evidence="1">Multi-pass membrane protein</topology>
    </subcellularLocation>
</comment>
<dbReference type="RefSeq" id="WP_132961373.1">
    <property type="nucleotide sequence ID" value="NZ_JBKBMZ010000007.1"/>
</dbReference>
<evidence type="ECO:0000256" key="4">
    <source>
        <dbReference type="ARBA" id="ARBA00022475"/>
    </source>
</evidence>
<dbReference type="PANTHER" id="PTHR33529">
    <property type="entry name" value="SLR0882 PROTEIN-RELATED"/>
    <property type="match status" value="1"/>
</dbReference>
<dbReference type="GO" id="GO:0015920">
    <property type="term" value="P:lipopolysaccharide transport"/>
    <property type="evidence" value="ECO:0007669"/>
    <property type="project" value="TreeGrafter"/>
</dbReference>
<dbReference type="GO" id="GO:0043190">
    <property type="term" value="C:ATP-binding cassette (ABC) transporter complex"/>
    <property type="evidence" value="ECO:0007669"/>
    <property type="project" value="InterPro"/>
</dbReference>
<comment type="caution">
    <text evidence="10">The sequence shown here is derived from an EMBL/GenBank/DDBJ whole genome shotgun (WGS) entry which is preliminary data.</text>
</comment>
<keyword evidence="6 9" id="KW-0812">Transmembrane</keyword>
<proteinExistence type="predicted"/>
<feature type="transmembrane region" description="Helical" evidence="9">
    <location>
        <begin position="298"/>
        <end position="315"/>
    </location>
</feature>
<evidence type="ECO:0000256" key="7">
    <source>
        <dbReference type="ARBA" id="ARBA00022989"/>
    </source>
</evidence>
<evidence type="ECO:0000256" key="1">
    <source>
        <dbReference type="ARBA" id="ARBA00004429"/>
    </source>
</evidence>
<evidence type="ECO:0000256" key="6">
    <source>
        <dbReference type="ARBA" id="ARBA00022692"/>
    </source>
</evidence>
<dbReference type="InterPro" id="IPR030922">
    <property type="entry name" value="LptF"/>
</dbReference>
<keyword evidence="8 9" id="KW-0472">Membrane</keyword>
<dbReference type="GO" id="GO:0055085">
    <property type="term" value="P:transmembrane transport"/>
    <property type="evidence" value="ECO:0007669"/>
    <property type="project" value="InterPro"/>
</dbReference>
<organism evidence="10 12">
    <name type="scientific">Tepidimonas ignava</name>
    <dbReference type="NCBI Taxonomy" id="114249"/>
    <lineage>
        <taxon>Bacteria</taxon>
        <taxon>Pseudomonadati</taxon>
        <taxon>Pseudomonadota</taxon>
        <taxon>Betaproteobacteria</taxon>
        <taxon>Burkholderiales</taxon>
        <taxon>Tepidimonas</taxon>
    </lineage>
</organism>
<dbReference type="EMBL" id="SMAH01000001">
    <property type="protein sequence ID" value="TCS99917.1"/>
    <property type="molecule type" value="Genomic_DNA"/>
</dbReference>
<name>A0A4V2UWJ8_9BURK</name>
<dbReference type="PANTHER" id="PTHR33529:SF7">
    <property type="entry name" value="LIPOPOLYSACCHARIDE EXPORT SYSTEM PERMEASE PROTEIN LPTF"/>
    <property type="match status" value="1"/>
</dbReference>
<evidence type="ECO:0000313" key="10">
    <source>
        <dbReference type="EMBL" id="TCS99917.1"/>
    </source>
</evidence>
<dbReference type="Proteomes" id="UP000315577">
    <property type="component" value="Unassembled WGS sequence"/>
</dbReference>
<dbReference type="Proteomes" id="UP000295536">
    <property type="component" value="Unassembled WGS sequence"/>
</dbReference>
<feature type="transmembrane region" description="Helical" evidence="9">
    <location>
        <begin position="266"/>
        <end position="286"/>
    </location>
</feature>
<evidence type="ECO:0000256" key="5">
    <source>
        <dbReference type="ARBA" id="ARBA00022519"/>
    </source>
</evidence>
<gene>
    <name evidence="11" type="primary">lptF</name>
    <name evidence="10" type="ORF">EDC36_101189</name>
    <name evidence="11" type="ORF">Tigna_00685</name>
</gene>
<evidence type="ECO:0000313" key="11">
    <source>
        <dbReference type="EMBL" id="TSE23302.1"/>
    </source>
</evidence>
<reference evidence="11 13" key="2">
    <citation type="submission" date="2019-07" db="EMBL/GenBank/DDBJ databases">
        <title>Tepidimonas ignava SPS-1037 draft genome.</title>
        <authorList>
            <person name="Da Costa M.S."/>
            <person name="Froufe H.J.C."/>
            <person name="Egas C."/>
            <person name="Albuquerque L."/>
        </authorList>
    </citation>
    <scope>NUCLEOTIDE SEQUENCE [LARGE SCALE GENOMIC DNA]</scope>
    <source>
        <strain evidence="11 13">SPS-1037</strain>
    </source>
</reference>
<dbReference type="AlphaFoldDB" id="A0A4V2UWJ8"/>
<keyword evidence="13" id="KW-1185">Reference proteome</keyword>
<keyword evidence="5" id="KW-0997">Cell inner membrane</keyword>
<dbReference type="OrthoDB" id="9778062at2"/>